<feature type="region of interest" description="Disordered" evidence="1">
    <location>
        <begin position="13"/>
        <end position="42"/>
    </location>
</feature>
<organism evidence="2 3">
    <name type="scientific">Zizania palustris</name>
    <name type="common">Northern wild rice</name>
    <dbReference type="NCBI Taxonomy" id="103762"/>
    <lineage>
        <taxon>Eukaryota</taxon>
        <taxon>Viridiplantae</taxon>
        <taxon>Streptophyta</taxon>
        <taxon>Embryophyta</taxon>
        <taxon>Tracheophyta</taxon>
        <taxon>Spermatophyta</taxon>
        <taxon>Magnoliopsida</taxon>
        <taxon>Liliopsida</taxon>
        <taxon>Poales</taxon>
        <taxon>Poaceae</taxon>
        <taxon>BOP clade</taxon>
        <taxon>Oryzoideae</taxon>
        <taxon>Oryzeae</taxon>
        <taxon>Zizaniinae</taxon>
        <taxon>Zizania</taxon>
    </lineage>
</organism>
<sequence length="85" mass="9396">MPYATRRRRLLLCTTTPPPTPRHRRPWPSPQEADAVSPGGRRRVAVAPGRVPRRPMPHAVASCVVASSWPKDAAAPRHVPRQPTP</sequence>
<comment type="caution">
    <text evidence="2">The sequence shown here is derived from an EMBL/GenBank/DDBJ whole genome shotgun (WGS) entry which is preliminary data.</text>
</comment>
<evidence type="ECO:0000313" key="3">
    <source>
        <dbReference type="Proteomes" id="UP000729402"/>
    </source>
</evidence>
<dbReference type="AlphaFoldDB" id="A0A8J5RSL0"/>
<protein>
    <submittedName>
        <fullName evidence="2">Uncharacterized protein</fullName>
    </submittedName>
</protein>
<accession>A0A8J5RSL0</accession>
<proteinExistence type="predicted"/>
<evidence type="ECO:0000313" key="2">
    <source>
        <dbReference type="EMBL" id="KAG8052604.1"/>
    </source>
</evidence>
<name>A0A8J5RSL0_ZIZPA</name>
<reference evidence="2" key="2">
    <citation type="submission" date="2021-02" db="EMBL/GenBank/DDBJ databases">
        <authorList>
            <person name="Kimball J.A."/>
            <person name="Haas M.W."/>
            <person name="Macchietto M."/>
            <person name="Kono T."/>
            <person name="Duquette J."/>
            <person name="Shao M."/>
        </authorList>
    </citation>
    <scope>NUCLEOTIDE SEQUENCE</scope>
    <source>
        <tissue evidence="2">Fresh leaf tissue</tissue>
    </source>
</reference>
<keyword evidence="3" id="KW-1185">Reference proteome</keyword>
<reference evidence="2" key="1">
    <citation type="journal article" date="2021" name="bioRxiv">
        <title>Whole Genome Assembly and Annotation of Northern Wild Rice, Zizania palustris L., Supports a Whole Genome Duplication in the Zizania Genus.</title>
        <authorList>
            <person name="Haas M."/>
            <person name="Kono T."/>
            <person name="Macchietto M."/>
            <person name="Millas R."/>
            <person name="McGilp L."/>
            <person name="Shao M."/>
            <person name="Duquette J."/>
            <person name="Hirsch C.N."/>
            <person name="Kimball J."/>
        </authorList>
    </citation>
    <scope>NUCLEOTIDE SEQUENCE</scope>
    <source>
        <tissue evidence="2">Fresh leaf tissue</tissue>
    </source>
</reference>
<gene>
    <name evidence="2" type="ORF">GUJ93_ZPchr0001g31756</name>
</gene>
<evidence type="ECO:0000256" key="1">
    <source>
        <dbReference type="SAM" id="MobiDB-lite"/>
    </source>
</evidence>
<dbReference type="EMBL" id="JAAALK010000288">
    <property type="protein sequence ID" value="KAG8052604.1"/>
    <property type="molecule type" value="Genomic_DNA"/>
</dbReference>
<dbReference type="Proteomes" id="UP000729402">
    <property type="component" value="Unassembled WGS sequence"/>
</dbReference>